<keyword evidence="1" id="KW-0732">Signal</keyword>
<sequence length="181" mass="18916">MRPSALLLAAAAVLLPSVLAVAPAGARSNRNAAEHSADSAAPHAIGRFDDWTAATHLEGTQTVCYAFTRAVHSSPALPGRGDVVLTVTERPSGRDAVAMLAGFPYPASAEVTMTVDTTALSFYTAQRSAFARENAAAVAAFRNGRQAIARSPGPRGMQVVDTFSLRGFNEAHKAILKACPR</sequence>
<keyword evidence="3" id="KW-1185">Reference proteome</keyword>
<dbReference type="OrthoDB" id="9806572at2"/>
<dbReference type="Proteomes" id="UP000032680">
    <property type="component" value="Unassembled WGS sequence"/>
</dbReference>
<dbReference type="Pfam" id="PF06776">
    <property type="entry name" value="IalB"/>
    <property type="match status" value="1"/>
</dbReference>
<evidence type="ECO:0008006" key="4">
    <source>
        <dbReference type="Google" id="ProtNLM"/>
    </source>
</evidence>
<protein>
    <recommendedName>
        <fullName evidence="4">Invasion associated locus B</fullName>
    </recommendedName>
</protein>
<gene>
    <name evidence="2" type="ORF">Asru_0400_05</name>
</gene>
<comment type="caution">
    <text evidence="2">The sequence shown here is derived from an EMBL/GenBank/DDBJ whole genome shotgun (WGS) entry which is preliminary data.</text>
</comment>
<feature type="signal peptide" evidence="1">
    <location>
        <begin position="1"/>
        <end position="22"/>
    </location>
</feature>
<proteinExistence type="predicted"/>
<dbReference type="InterPro" id="IPR010642">
    <property type="entry name" value="Invasion_prot_B"/>
</dbReference>
<accession>A0A0D6P8H4</accession>
<name>A0A0D6P8H4_9PROT</name>
<evidence type="ECO:0000313" key="3">
    <source>
        <dbReference type="Proteomes" id="UP000032680"/>
    </source>
</evidence>
<evidence type="ECO:0000313" key="2">
    <source>
        <dbReference type="EMBL" id="GAN77626.1"/>
    </source>
</evidence>
<dbReference type="AlphaFoldDB" id="A0A0D6P8H4"/>
<feature type="chain" id="PRO_5002309790" description="Invasion associated locus B" evidence="1">
    <location>
        <begin position="23"/>
        <end position="181"/>
    </location>
</feature>
<reference evidence="2 3" key="1">
    <citation type="submission" date="2012-11" db="EMBL/GenBank/DDBJ databases">
        <title>Whole genome sequence of Acidisphaera rubrifaciens HS-AP3.</title>
        <authorList>
            <person name="Azuma Y."/>
            <person name="Higashiura N."/>
            <person name="Hirakawa H."/>
            <person name="Matsushita K."/>
        </authorList>
    </citation>
    <scope>NUCLEOTIDE SEQUENCE [LARGE SCALE GENOMIC DNA]</scope>
    <source>
        <strain evidence="2 3">HS-AP3</strain>
    </source>
</reference>
<organism evidence="2 3">
    <name type="scientific">Acidisphaera rubrifaciens HS-AP3</name>
    <dbReference type="NCBI Taxonomy" id="1231350"/>
    <lineage>
        <taxon>Bacteria</taxon>
        <taxon>Pseudomonadati</taxon>
        <taxon>Pseudomonadota</taxon>
        <taxon>Alphaproteobacteria</taxon>
        <taxon>Acetobacterales</taxon>
        <taxon>Acetobacteraceae</taxon>
        <taxon>Acidisphaera</taxon>
    </lineage>
</organism>
<dbReference type="RefSeq" id="WP_148360562.1">
    <property type="nucleotide sequence ID" value="NZ_BANB01000400.1"/>
</dbReference>
<dbReference type="EMBL" id="BANB01000400">
    <property type="protein sequence ID" value="GAN77626.1"/>
    <property type="molecule type" value="Genomic_DNA"/>
</dbReference>
<evidence type="ECO:0000256" key="1">
    <source>
        <dbReference type="SAM" id="SignalP"/>
    </source>
</evidence>